<dbReference type="PANTHER" id="PTHR46270">
    <property type="entry name" value="ARMADILLO-TYPE FOLD-RELATED"/>
    <property type="match status" value="1"/>
</dbReference>
<dbReference type="Gene3D" id="1.25.10.10">
    <property type="entry name" value="Leucine-rich Repeat Variant"/>
    <property type="match status" value="1"/>
</dbReference>
<dbReference type="InterPro" id="IPR013761">
    <property type="entry name" value="SAM/pointed_sf"/>
</dbReference>
<feature type="compositionally biased region" description="Polar residues" evidence="1">
    <location>
        <begin position="601"/>
        <end position="613"/>
    </location>
</feature>
<dbReference type="InterPro" id="IPR000157">
    <property type="entry name" value="TIR_dom"/>
</dbReference>
<dbReference type="Pfam" id="PF13676">
    <property type="entry name" value="TIR_2"/>
    <property type="match status" value="1"/>
</dbReference>
<dbReference type="PANTHER" id="PTHR46270:SF2">
    <property type="entry name" value="TIR DOMAIN-CONTAINING PROTEIN"/>
    <property type="match status" value="1"/>
</dbReference>
<dbReference type="GO" id="GO:0007165">
    <property type="term" value="P:signal transduction"/>
    <property type="evidence" value="ECO:0007669"/>
    <property type="project" value="InterPro"/>
</dbReference>
<name>A0A5J4NRE3_9TREM</name>
<feature type="domain" description="TIR" evidence="2">
    <location>
        <begin position="414"/>
        <end position="520"/>
    </location>
</feature>
<proteinExistence type="predicted"/>
<comment type="caution">
    <text evidence="3">The sequence shown here is derived from an EMBL/GenBank/DDBJ whole genome shotgun (WGS) entry which is preliminary data.</text>
</comment>
<protein>
    <recommendedName>
        <fullName evidence="2">TIR domain-containing protein</fullName>
    </recommendedName>
</protein>
<dbReference type="EMBL" id="QNGE01001187">
    <property type="protein sequence ID" value="KAA3678195.1"/>
    <property type="molecule type" value="Genomic_DNA"/>
</dbReference>
<gene>
    <name evidence="3" type="ORF">DEA37_0007501</name>
</gene>
<dbReference type="Gene3D" id="1.10.150.50">
    <property type="entry name" value="Transcription Factor, Ets-1"/>
    <property type="match status" value="1"/>
</dbReference>
<evidence type="ECO:0000313" key="4">
    <source>
        <dbReference type="Proteomes" id="UP000324629"/>
    </source>
</evidence>
<keyword evidence="4" id="KW-1185">Reference proteome</keyword>
<dbReference type="InterPro" id="IPR016024">
    <property type="entry name" value="ARM-type_fold"/>
</dbReference>
<dbReference type="InterPro" id="IPR011989">
    <property type="entry name" value="ARM-like"/>
</dbReference>
<dbReference type="SUPFAM" id="SSF47769">
    <property type="entry name" value="SAM/Pointed domain"/>
    <property type="match status" value="1"/>
</dbReference>
<evidence type="ECO:0000256" key="1">
    <source>
        <dbReference type="SAM" id="MobiDB-lite"/>
    </source>
</evidence>
<organism evidence="3 4">
    <name type="scientific">Paragonimus westermani</name>
    <dbReference type="NCBI Taxonomy" id="34504"/>
    <lineage>
        <taxon>Eukaryota</taxon>
        <taxon>Metazoa</taxon>
        <taxon>Spiralia</taxon>
        <taxon>Lophotrochozoa</taxon>
        <taxon>Platyhelminthes</taxon>
        <taxon>Trematoda</taxon>
        <taxon>Digenea</taxon>
        <taxon>Plagiorchiida</taxon>
        <taxon>Troglotremata</taxon>
        <taxon>Troglotrematidae</taxon>
        <taxon>Paragonimus</taxon>
    </lineage>
</organism>
<dbReference type="SUPFAM" id="SSF52200">
    <property type="entry name" value="Toll/Interleukin receptor TIR domain"/>
    <property type="match status" value="1"/>
</dbReference>
<dbReference type="Proteomes" id="UP000324629">
    <property type="component" value="Unassembled WGS sequence"/>
</dbReference>
<evidence type="ECO:0000313" key="3">
    <source>
        <dbReference type="EMBL" id="KAA3678195.1"/>
    </source>
</evidence>
<dbReference type="Gene3D" id="3.40.50.10140">
    <property type="entry name" value="Toll/interleukin-1 receptor homology (TIR) domain"/>
    <property type="match status" value="1"/>
</dbReference>
<dbReference type="InterPro" id="IPR035897">
    <property type="entry name" value="Toll_tir_struct_dom_sf"/>
</dbReference>
<evidence type="ECO:0000259" key="2">
    <source>
        <dbReference type="Pfam" id="PF13676"/>
    </source>
</evidence>
<feature type="region of interest" description="Disordered" evidence="1">
    <location>
        <begin position="583"/>
        <end position="613"/>
    </location>
</feature>
<accession>A0A5J4NRE3</accession>
<dbReference type="AlphaFoldDB" id="A0A5J4NRE3"/>
<reference evidence="3 4" key="1">
    <citation type="journal article" date="2019" name="Gigascience">
        <title>Whole-genome sequence of the oriental lung fluke Paragonimus westermani.</title>
        <authorList>
            <person name="Oey H."/>
            <person name="Zakrzewski M."/>
            <person name="Narain K."/>
            <person name="Devi K.R."/>
            <person name="Agatsuma T."/>
            <person name="Nawaratna S."/>
            <person name="Gobert G.N."/>
            <person name="Jones M.K."/>
            <person name="Ragan M.A."/>
            <person name="McManus D.P."/>
            <person name="Krause L."/>
        </authorList>
    </citation>
    <scope>NUCLEOTIDE SEQUENCE [LARGE SCALE GENOMIC DNA]</scope>
    <source>
        <strain evidence="3 4">IND2009</strain>
    </source>
</reference>
<dbReference type="SUPFAM" id="SSF48371">
    <property type="entry name" value="ARM repeat"/>
    <property type="match status" value="1"/>
</dbReference>
<sequence length="720" mass="80068">MDESEGQDDNSVDSDLVTRFLFHISRQPSETITDDDARSVFGEMRNCSNVMVHKSAHYSWLIDAVDNDQFVRFYHTYLQLLCNVSETDYLTKPINQCVSNFIKLQMLVWNVTDKVYTLCFKLTLKEIPYYLFELLKLPSLHPCVCLTETNARLLAHSSIGVLHNMINHVPNIRSVYRRSGGVRALLPFVTASLDGSPGVDPQCAVHYLSLRTAALLLLSFLVDENENATLHTNDSYIVYLLTALSDALVPVSNYSTKYGYQAEELLVGLQNLAGPDKNKKALIKNDAMKHIQTALEVACEMKFPYKPEGLTIKPAAFQSDPDALAEKALNFLWTLLFVPESHASLTPGSDFRRLVDKFGSDSTWSPSCRRVAQGIQWHLRTSMNVASGLSEISDQISGMMSRERQQRYRHGHLMISYQHSNKNVMIKVRDQLTELGYRIWMDVDYMRGSFIDAMAQGIQEASGLILGLSQAFKNSPHCRQEVKYAYHLGIPFFPLQLEPNFTADGWLGLLLAAIIYISVPDESAVPGAVLQLKGQLGDIGHISRAASEEAVEYSRLLSGGSLTHSFPGFPVHSDFSGTNLKRFSLSNPSPEKANGSPPPSGKNSNAVNLTPTDTNPLPLDAHVGWVESSTKSIYAPLWTWKPEDVSRWLRQEGLSSYEQALATVNGPMLAELARLRLAAPESVSVSLFRDLGMSLVDQLRLFSALAKLTVHCSSTSQAVP</sequence>